<reference evidence="1 2" key="1">
    <citation type="journal article" date="2022" name="bioRxiv">
        <title>Genomics of Preaxostyla Flagellates Illuminates Evolutionary Transitions and the Path Towards Mitochondrial Loss.</title>
        <authorList>
            <person name="Novak L.V.F."/>
            <person name="Treitli S.C."/>
            <person name="Pyrih J."/>
            <person name="Halakuc P."/>
            <person name="Pipaliya S.V."/>
            <person name="Vacek V."/>
            <person name="Brzon O."/>
            <person name="Soukal P."/>
            <person name="Eme L."/>
            <person name="Dacks J.B."/>
            <person name="Karnkowska A."/>
            <person name="Elias M."/>
            <person name="Hampl V."/>
        </authorList>
    </citation>
    <scope>NUCLEOTIDE SEQUENCE [LARGE SCALE GENOMIC DNA]</scope>
    <source>
        <strain evidence="1">NAU3</strain>
        <tissue evidence="1">Gut</tissue>
    </source>
</reference>
<evidence type="ECO:0000313" key="2">
    <source>
        <dbReference type="Proteomes" id="UP001281761"/>
    </source>
</evidence>
<evidence type="ECO:0008006" key="3">
    <source>
        <dbReference type="Google" id="ProtNLM"/>
    </source>
</evidence>
<name>A0ABQ9X4P7_9EUKA</name>
<evidence type="ECO:0000313" key="1">
    <source>
        <dbReference type="EMBL" id="KAK2945626.1"/>
    </source>
</evidence>
<proteinExistence type="predicted"/>
<organism evidence="1 2">
    <name type="scientific">Blattamonas nauphoetae</name>
    <dbReference type="NCBI Taxonomy" id="2049346"/>
    <lineage>
        <taxon>Eukaryota</taxon>
        <taxon>Metamonada</taxon>
        <taxon>Preaxostyla</taxon>
        <taxon>Oxymonadida</taxon>
        <taxon>Blattamonas</taxon>
    </lineage>
</organism>
<dbReference type="Proteomes" id="UP001281761">
    <property type="component" value="Unassembled WGS sequence"/>
</dbReference>
<comment type="caution">
    <text evidence="1">The sequence shown here is derived from an EMBL/GenBank/DDBJ whole genome shotgun (WGS) entry which is preliminary data.</text>
</comment>
<accession>A0ABQ9X4P7</accession>
<gene>
    <name evidence="1" type="ORF">BLNAU_19423</name>
</gene>
<protein>
    <recommendedName>
        <fullName evidence="3">DUF4371 domain-containing protein</fullName>
    </recommendedName>
</protein>
<dbReference type="EMBL" id="JARBJD010000252">
    <property type="protein sequence ID" value="KAK2945626.1"/>
    <property type="molecule type" value="Genomic_DNA"/>
</dbReference>
<keyword evidence="2" id="KW-1185">Reference proteome</keyword>
<sequence length="223" mass="25905">MMLHGAENSTREKMLSILVKTMTEEKKVTYEMLCVKEQTERGTTNGEAALKGQINGFYGRLRASCEELLHIHCGAHTTNLVFMRTMREAVVKPFDDILEVCHSFAVFIHHHRQLQRRWSETQASMKQRQTSIPFGNETRWRSKHKRTESGVDVTMRDFFTRMIVSIFEESEHPFVVAREVADIDLFDVVPRQIFIGSPFRHIGVRTRLNDRSNSLKVIQVLLV</sequence>